<feature type="transmembrane region" description="Helical" evidence="7">
    <location>
        <begin position="12"/>
        <end position="35"/>
    </location>
</feature>
<keyword evidence="3" id="KW-1003">Cell membrane</keyword>
<keyword evidence="6 7" id="KW-0472">Membrane</keyword>
<feature type="transmembrane region" description="Helical" evidence="7">
    <location>
        <begin position="85"/>
        <end position="110"/>
    </location>
</feature>
<protein>
    <recommendedName>
        <fullName evidence="8">Tripartite ATP-independent periplasmic transporters DctQ component domain-containing protein</fullName>
    </recommendedName>
</protein>
<organism evidence="9">
    <name type="scientific">marine metagenome</name>
    <dbReference type="NCBI Taxonomy" id="408172"/>
    <lineage>
        <taxon>unclassified sequences</taxon>
        <taxon>metagenomes</taxon>
        <taxon>ecological metagenomes</taxon>
    </lineage>
</organism>
<reference evidence="9" key="1">
    <citation type="submission" date="2018-05" db="EMBL/GenBank/DDBJ databases">
        <authorList>
            <person name="Lanie J.A."/>
            <person name="Ng W.-L."/>
            <person name="Kazmierczak K.M."/>
            <person name="Andrzejewski T.M."/>
            <person name="Davidsen T.M."/>
            <person name="Wayne K.J."/>
            <person name="Tettelin H."/>
            <person name="Glass J.I."/>
            <person name="Rusch D."/>
            <person name="Podicherti R."/>
            <person name="Tsui H.-C.T."/>
            <person name="Winkler M.E."/>
        </authorList>
    </citation>
    <scope>NUCLEOTIDE SEQUENCE</scope>
</reference>
<dbReference type="AlphaFoldDB" id="A0A381VRV5"/>
<accession>A0A381VRV5</accession>
<keyword evidence="5 7" id="KW-1133">Transmembrane helix</keyword>
<evidence type="ECO:0000256" key="3">
    <source>
        <dbReference type="ARBA" id="ARBA00022475"/>
    </source>
</evidence>
<proteinExistence type="predicted"/>
<evidence type="ECO:0000256" key="2">
    <source>
        <dbReference type="ARBA" id="ARBA00022448"/>
    </source>
</evidence>
<feature type="non-terminal residue" evidence="9">
    <location>
        <position position="1"/>
    </location>
</feature>
<evidence type="ECO:0000256" key="1">
    <source>
        <dbReference type="ARBA" id="ARBA00004651"/>
    </source>
</evidence>
<evidence type="ECO:0000256" key="4">
    <source>
        <dbReference type="ARBA" id="ARBA00022692"/>
    </source>
</evidence>
<evidence type="ECO:0000259" key="8">
    <source>
        <dbReference type="Pfam" id="PF04290"/>
    </source>
</evidence>
<feature type="transmembrane region" description="Helical" evidence="7">
    <location>
        <begin position="130"/>
        <end position="153"/>
    </location>
</feature>
<comment type="subcellular location">
    <subcellularLocation>
        <location evidence="1">Cell membrane</location>
        <topology evidence="1">Multi-pass membrane protein</topology>
    </subcellularLocation>
</comment>
<keyword evidence="2" id="KW-0813">Transport</keyword>
<keyword evidence="4 7" id="KW-0812">Transmembrane</keyword>
<dbReference type="EMBL" id="UINC01009604">
    <property type="protein sequence ID" value="SVA43042.1"/>
    <property type="molecule type" value="Genomic_DNA"/>
</dbReference>
<gene>
    <name evidence="9" type="ORF">METZ01_LOCUS95896</name>
</gene>
<feature type="domain" description="Tripartite ATP-independent periplasmic transporters DctQ component" evidence="8">
    <location>
        <begin position="23"/>
        <end position="155"/>
    </location>
</feature>
<dbReference type="InterPro" id="IPR055348">
    <property type="entry name" value="DctQ"/>
</dbReference>
<evidence type="ECO:0000256" key="5">
    <source>
        <dbReference type="ARBA" id="ARBA00022989"/>
    </source>
</evidence>
<evidence type="ECO:0000256" key="6">
    <source>
        <dbReference type="ARBA" id="ARBA00023136"/>
    </source>
</evidence>
<sequence length="169" mass="18753">VESSLKNLARACHVVSVFWVLVLAIIIFIDVSGRFLFAIPLLGAPEIIKNSVVSITFLQLPLAIYRGGMIRTTLAYDRVSPDRQLYLRSLANILGFLFFLLTALSSWGPAVEAWQIGEYEGEGALRVPTYPVRFLVAATAAFTALVYGYLLYLDWTNQPGPDKRDVARA</sequence>
<dbReference type="GO" id="GO:0005886">
    <property type="term" value="C:plasma membrane"/>
    <property type="evidence" value="ECO:0007669"/>
    <property type="project" value="UniProtKB-SubCell"/>
</dbReference>
<dbReference type="Pfam" id="PF04290">
    <property type="entry name" value="DctQ"/>
    <property type="match status" value="1"/>
</dbReference>
<evidence type="ECO:0000313" key="9">
    <source>
        <dbReference type="EMBL" id="SVA43042.1"/>
    </source>
</evidence>
<name>A0A381VRV5_9ZZZZ</name>
<evidence type="ECO:0000256" key="7">
    <source>
        <dbReference type="SAM" id="Phobius"/>
    </source>
</evidence>
<feature type="transmembrane region" description="Helical" evidence="7">
    <location>
        <begin position="47"/>
        <end position="65"/>
    </location>
</feature>